<dbReference type="AlphaFoldDB" id="A0AAE2SGI0"/>
<gene>
    <name evidence="1" type="ORF">JIN83_15915</name>
</gene>
<protein>
    <submittedName>
        <fullName evidence="1">Uncharacterized protein</fullName>
    </submittedName>
</protein>
<keyword evidence="2" id="KW-1185">Reference proteome</keyword>
<dbReference type="Proteomes" id="UP000634206">
    <property type="component" value="Unassembled WGS sequence"/>
</dbReference>
<organism evidence="1 2">
    <name type="scientific">Oceaniferula flava</name>
    <dbReference type="NCBI Taxonomy" id="2800421"/>
    <lineage>
        <taxon>Bacteria</taxon>
        <taxon>Pseudomonadati</taxon>
        <taxon>Verrucomicrobiota</taxon>
        <taxon>Verrucomicrobiia</taxon>
        <taxon>Verrucomicrobiales</taxon>
        <taxon>Verrucomicrobiaceae</taxon>
        <taxon>Oceaniferula</taxon>
    </lineage>
</organism>
<sequence length="254" mass="29135">MNDSPWLGFFSGHQQRDFEFGVDDEGRMWLYLMGNDKERIGSSRAIKIYTEIIVEDPSGKRRSKWLKDDEGFATQQKAGLDHKEVTYTAHTTDDAKIEVTVEYSRKGAILNGRILDKGTLDDSGKIYLSFKVSVPAMYSPSSYSGEDEKSKLRMKKDQVRFVRASDKKRVSLKTYEEVDLATDEHAKEGVLELSVEMDAMEGKKLLFSTEDKKGKLEFQNSKHGTKNMLWRGFKVIWEKEMGDTSMKPFVIEVK</sequence>
<dbReference type="EMBL" id="JAENIG010000014">
    <property type="protein sequence ID" value="MBK1856457.1"/>
    <property type="molecule type" value="Genomic_DNA"/>
</dbReference>
<accession>A0AAE2SGI0</accession>
<comment type="caution">
    <text evidence="1">The sequence shown here is derived from an EMBL/GenBank/DDBJ whole genome shotgun (WGS) entry which is preliminary data.</text>
</comment>
<proteinExistence type="predicted"/>
<evidence type="ECO:0000313" key="2">
    <source>
        <dbReference type="Proteomes" id="UP000634206"/>
    </source>
</evidence>
<reference evidence="1" key="1">
    <citation type="submission" date="2021-01" db="EMBL/GenBank/DDBJ databases">
        <title>Modified the classification status of verrucomicrobia.</title>
        <authorList>
            <person name="Feng X."/>
        </authorList>
    </citation>
    <scope>NUCLEOTIDE SEQUENCE</scope>
    <source>
        <strain evidence="1">5K15</strain>
    </source>
</reference>
<evidence type="ECO:0000313" key="1">
    <source>
        <dbReference type="EMBL" id="MBK1856457.1"/>
    </source>
</evidence>
<name>A0AAE2SGI0_9BACT</name>
<dbReference type="RefSeq" id="WP_309491078.1">
    <property type="nucleotide sequence ID" value="NZ_JAENIG010000014.1"/>
</dbReference>